<evidence type="ECO:0000313" key="2">
    <source>
        <dbReference type="EMBL" id="MFD0685910.1"/>
    </source>
</evidence>
<dbReference type="RefSeq" id="WP_131755322.1">
    <property type="nucleotide sequence ID" value="NZ_CAACUY010000004.1"/>
</dbReference>
<protein>
    <recommendedName>
        <fullName evidence="4">DUF5666 domain-containing protein</fullName>
    </recommendedName>
</protein>
<organism evidence="2 3">
    <name type="scientific">Actinomadura fibrosa</name>
    <dbReference type="NCBI Taxonomy" id="111802"/>
    <lineage>
        <taxon>Bacteria</taxon>
        <taxon>Bacillati</taxon>
        <taxon>Actinomycetota</taxon>
        <taxon>Actinomycetes</taxon>
        <taxon>Streptosporangiales</taxon>
        <taxon>Thermomonosporaceae</taxon>
        <taxon>Actinomadura</taxon>
    </lineage>
</organism>
<evidence type="ECO:0008006" key="4">
    <source>
        <dbReference type="Google" id="ProtNLM"/>
    </source>
</evidence>
<evidence type="ECO:0000313" key="3">
    <source>
        <dbReference type="Proteomes" id="UP001597063"/>
    </source>
</evidence>
<feature type="region of interest" description="Disordered" evidence="1">
    <location>
        <begin position="1"/>
        <end position="28"/>
    </location>
</feature>
<proteinExistence type="predicted"/>
<name>A0ABW2XJW0_9ACTN</name>
<feature type="compositionally biased region" description="Gly residues" evidence="1">
    <location>
        <begin position="63"/>
        <end position="135"/>
    </location>
</feature>
<keyword evidence="3" id="KW-1185">Reference proteome</keyword>
<dbReference type="Proteomes" id="UP001597063">
    <property type="component" value="Unassembled WGS sequence"/>
</dbReference>
<reference evidence="3" key="1">
    <citation type="journal article" date="2019" name="Int. J. Syst. Evol. Microbiol.">
        <title>The Global Catalogue of Microorganisms (GCM) 10K type strain sequencing project: providing services to taxonomists for standard genome sequencing and annotation.</title>
        <authorList>
            <consortium name="The Broad Institute Genomics Platform"/>
            <consortium name="The Broad Institute Genome Sequencing Center for Infectious Disease"/>
            <person name="Wu L."/>
            <person name="Ma J."/>
        </authorList>
    </citation>
    <scope>NUCLEOTIDE SEQUENCE [LARGE SCALE GENOMIC DNA]</scope>
    <source>
        <strain evidence="3">JCM 9371</strain>
    </source>
</reference>
<evidence type="ECO:0000256" key="1">
    <source>
        <dbReference type="SAM" id="MobiDB-lite"/>
    </source>
</evidence>
<comment type="caution">
    <text evidence="2">The sequence shown here is derived from an EMBL/GenBank/DDBJ whole genome shotgun (WGS) entry which is preliminary data.</text>
</comment>
<dbReference type="EMBL" id="JBHTGP010000006">
    <property type="protein sequence ID" value="MFD0685910.1"/>
    <property type="molecule type" value="Genomic_DNA"/>
</dbReference>
<sequence length="212" mass="20093">MGDAELLASSPFDEDLDSELAAQPQKRSLPGPTLYLCAGLILVAGFLAGVQAQKWSSDDSGSGPSGAGGPAAAGGYGSRTGGRAPGGYGGMPGMPGMGGQPGGTNGQGAGGTGNGQGAGGSGASGQGPGGMAGGSAGGATIGTITKIEGSTIYLRTTSGQTVKVKTSGATKVRVTKDGKLKDLGSGTTVIVRGSTGQDGTVTATTVNQGTGR</sequence>
<feature type="region of interest" description="Disordered" evidence="1">
    <location>
        <begin position="54"/>
        <end position="135"/>
    </location>
</feature>
<accession>A0ABW2XJW0</accession>
<gene>
    <name evidence="2" type="ORF">ACFQZM_15505</name>
</gene>